<keyword evidence="3" id="KW-1185">Reference proteome</keyword>
<feature type="region of interest" description="Disordered" evidence="1">
    <location>
        <begin position="1"/>
        <end position="42"/>
    </location>
</feature>
<sequence>MAASGKVVCQAETARPREGRESTGRARRHGGSVGPGRRRAGVMDDAVVDGATARAGTAAPAGTRELSSPCYRDLSLFAYP</sequence>
<evidence type="ECO:0000313" key="3">
    <source>
        <dbReference type="Proteomes" id="UP000616724"/>
    </source>
</evidence>
<organism evidence="2 3">
    <name type="scientific">Planobispora longispora</name>
    <dbReference type="NCBI Taxonomy" id="28887"/>
    <lineage>
        <taxon>Bacteria</taxon>
        <taxon>Bacillati</taxon>
        <taxon>Actinomycetota</taxon>
        <taxon>Actinomycetes</taxon>
        <taxon>Streptosporangiales</taxon>
        <taxon>Streptosporangiaceae</taxon>
        <taxon>Planobispora</taxon>
    </lineage>
</organism>
<dbReference type="EMBL" id="BOOH01000021">
    <property type="protein sequence ID" value="GIH76651.1"/>
    <property type="molecule type" value="Genomic_DNA"/>
</dbReference>
<gene>
    <name evidence="2" type="ORF">Plo01_30800</name>
</gene>
<dbReference type="Proteomes" id="UP000616724">
    <property type="component" value="Unassembled WGS sequence"/>
</dbReference>
<dbReference type="AlphaFoldDB" id="A0A8J3W6B0"/>
<name>A0A8J3W6B0_9ACTN</name>
<evidence type="ECO:0000256" key="1">
    <source>
        <dbReference type="SAM" id="MobiDB-lite"/>
    </source>
</evidence>
<evidence type="ECO:0000313" key="2">
    <source>
        <dbReference type="EMBL" id="GIH76651.1"/>
    </source>
</evidence>
<accession>A0A8J3W6B0</accession>
<comment type="caution">
    <text evidence="2">The sequence shown here is derived from an EMBL/GenBank/DDBJ whole genome shotgun (WGS) entry which is preliminary data.</text>
</comment>
<reference evidence="2 3" key="1">
    <citation type="submission" date="2021-01" db="EMBL/GenBank/DDBJ databases">
        <title>Whole genome shotgun sequence of Planobispora longispora NBRC 13918.</title>
        <authorList>
            <person name="Komaki H."/>
            <person name="Tamura T."/>
        </authorList>
    </citation>
    <scope>NUCLEOTIDE SEQUENCE [LARGE SCALE GENOMIC DNA]</scope>
    <source>
        <strain evidence="2 3">NBRC 13918</strain>
    </source>
</reference>
<protein>
    <submittedName>
        <fullName evidence="2">Uncharacterized protein</fullName>
    </submittedName>
</protein>
<feature type="compositionally biased region" description="Basic and acidic residues" evidence="1">
    <location>
        <begin position="14"/>
        <end position="24"/>
    </location>
</feature>
<proteinExistence type="predicted"/>
<feature type="compositionally biased region" description="Basic residues" evidence="1">
    <location>
        <begin position="25"/>
        <end position="40"/>
    </location>
</feature>